<dbReference type="InterPro" id="IPR002017">
    <property type="entry name" value="Spectrin_repeat"/>
</dbReference>
<keyword evidence="2" id="KW-0597">Phosphoprotein</keyword>
<dbReference type="EMBL" id="NEVH01024940">
    <property type="protein sequence ID" value="PNF16779.1"/>
    <property type="molecule type" value="Genomic_DNA"/>
</dbReference>
<organism evidence="7 8">
    <name type="scientific">Cryptotermes secundus</name>
    <dbReference type="NCBI Taxonomy" id="105785"/>
    <lineage>
        <taxon>Eukaryota</taxon>
        <taxon>Metazoa</taxon>
        <taxon>Ecdysozoa</taxon>
        <taxon>Arthropoda</taxon>
        <taxon>Hexapoda</taxon>
        <taxon>Insecta</taxon>
        <taxon>Pterygota</taxon>
        <taxon>Neoptera</taxon>
        <taxon>Polyneoptera</taxon>
        <taxon>Dictyoptera</taxon>
        <taxon>Blattodea</taxon>
        <taxon>Blattoidea</taxon>
        <taxon>Termitoidae</taxon>
        <taxon>Kalotermitidae</taxon>
        <taxon>Cryptotermitinae</taxon>
        <taxon>Cryptotermes</taxon>
    </lineage>
</organism>
<dbReference type="FunFam" id="1.20.58.60:FF:000195">
    <property type="entry name" value="Uncharacterized protein, isoform B"/>
    <property type="match status" value="1"/>
</dbReference>
<dbReference type="FunFam" id="1.20.58.60:FF:000306">
    <property type="entry name" value="Uncharacterized protein, isoform F"/>
    <property type="match status" value="1"/>
</dbReference>
<evidence type="ECO:0000256" key="6">
    <source>
        <dbReference type="SAM" id="Coils"/>
    </source>
</evidence>
<protein>
    <recommendedName>
        <fullName evidence="9">KASH domain-containing protein</fullName>
    </recommendedName>
</protein>
<reference evidence="7 8" key="1">
    <citation type="submission" date="2017-12" db="EMBL/GenBank/DDBJ databases">
        <title>Hemimetabolous genomes reveal molecular basis of termite eusociality.</title>
        <authorList>
            <person name="Harrison M.C."/>
            <person name="Jongepier E."/>
            <person name="Robertson H.M."/>
            <person name="Arning N."/>
            <person name="Bitard-Feildel T."/>
            <person name="Chao H."/>
            <person name="Childers C.P."/>
            <person name="Dinh H."/>
            <person name="Doddapaneni H."/>
            <person name="Dugan S."/>
            <person name="Gowin J."/>
            <person name="Greiner C."/>
            <person name="Han Y."/>
            <person name="Hu H."/>
            <person name="Hughes D.S.T."/>
            <person name="Huylmans A.-K."/>
            <person name="Kemena C."/>
            <person name="Kremer L.P.M."/>
            <person name="Lee S.L."/>
            <person name="Lopez-Ezquerra A."/>
            <person name="Mallet L."/>
            <person name="Monroy-Kuhn J.M."/>
            <person name="Moser A."/>
            <person name="Murali S.C."/>
            <person name="Muzny D.M."/>
            <person name="Otani S."/>
            <person name="Piulachs M.-D."/>
            <person name="Poelchau M."/>
            <person name="Qu J."/>
            <person name="Schaub F."/>
            <person name="Wada-Katsumata A."/>
            <person name="Worley K.C."/>
            <person name="Xie Q."/>
            <person name="Ylla G."/>
            <person name="Poulsen M."/>
            <person name="Gibbs R.A."/>
            <person name="Schal C."/>
            <person name="Richards S."/>
            <person name="Belles X."/>
            <person name="Korb J."/>
            <person name="Bornberg-Bauer E."/>
        </authorList>
    </citation>
    <scope>NUCLEOTIDE SEQUENCE [LARGE SCALE GENOMIC DNA]</scope>
    <source>
        <tissue evidence="7">Whole body</tissue>
    </source>
</reference>
<keyword evidence="3" id="KW-0677">Repeat</keyword>
<keyword evidence="5" id="KW-0539">Nucleus</keyword>
<feature type="coiled-coil region" evidence="6">
    <location>
        <begin position="24"/>
        <end position="58"/>
    </location>
</feature>
<accession>A0A2J7PKE0</accession>
<keyword evidence="6" id="KW-0175">Coiled coil</keyword>
<evidence type="ECO:0000256" key="4">
    <source>
        <dbReference type="ARBA" id="ARBA00023136"/>
    </source>
</evidence>
<dbReference type="GO" id="GO:0031965">
    <property type="term" value="C:nuclear membrane"/>
    <property type="evidence" value="ECO:0007669"/>
    <property type="project" value="UniProtKB-SubCell"/>
</dbReference>
<evidence type="ECO:0000313" key="7">
    <source>
        <dbReference type="EMBL" id="PNF16779.1"/>
    </source>
</evidence>
<dbReference type="Pfam" id="PF00435">
    <property type="entry name" value="Spectrin"/>
    <property type="match status" value="3"/>
</dbReference>
<evidence type="ECO:0000256" key="3">
    <source>
        <dbReference type="ARBA" id="ARBA00022737"/>
    </source>
</evidence>
<comment type="caution">
    <text evidence="7">The sequence shown here is derived from an EMBL/GenBank/DDBJ whole genome shotgun (WGS) entry which is preliminary data.</text>
</comment>
<keyword evidence="8" id="KW-1185">Reference proteome</keyword>
<dbReference type="OrthoDB" id="6538186at2759"/>
<dbReference type="SUPFAM" id="SSF46966">
    <property type="entry name" value="Spectrin repeat"/>
    <property type="match status" value="8"/>
</dbReference>
<dbReference type="CDD" id="cd00176">
    <property type="entry name" value="SPEC"/>
    <property type="match status" value="3"/>
</dbReference>
<feature type="non-terminal residue" evidence="7">
    <location>
        <position position="1688"/>
    </location>
</feature>
<dbReference type="InterPro" id="IPR018159">
    <property type="entry name" value="Spectrin/alpha-actinin"/>
</dbReference>
<gene>
    <name evidence="7" type="ORF">B7P43_G00882</name>
</gene>
<dbReference type="PANTHER" id="PTHR14514">
    <property type="entry name" value="PKA ANCHORING PROTEIN"/>
    <property type="match status" value="1"/>
</dbReference>
<dbReference type="Gene3D" id="1.20.58.60">
    <property type="match status" value="9"/>
</dbReference>
<evidence type="ECO:0000256" key="5">
    <source>
        <dbReference type="ARBA" id="ARBA00023242"/>
    </source>
</evidence>
<proteinExistence type="predicted"/>
<feature type="coiled-coil region" evidence="6">
    <location>
        <begin position="678"/>
        <end position="705"/>
    </location>
</feature>
<sequence length="1688" mass="192496">MADRVKNRISDDPSLSIKDYQASINKYQTLKDLVAKNIATLEEQVKEHEQYKQRYIDAFDWVRRTRIDIQQCSDPHGEKEQTIEKEKKMTEIAATMNDGEKLVEKAISLSSTVMKTTGNEGQDTLKQEVQQLKADWESLRLICKDSQKVLSKCIASWSDFADTFDKMKCWLDAFQKKVDVEAEGDKKTSEELQSCRILLQEAVQQKVVMEELNDRCEVLMELSACSWVRDRTVQLQATYTNLLTIVQGLVSRVEKNLSDHTEFIKAKEEFDAWLMRAHGTVHDCIGIGDEASTKDKLETVRLVSTRMTEGQHLMSVMQDAFTKAIDTTPADQQDTLREDMSYLRNSWEQLNIDLNSVIAQLKAAMSRWEDYSDSKSRLENWISEMEEAIRETPDTKAELGEMKTLIERYKHIQEEVITKRADLDHLLSEASELSVWAGRPAVLEEVQRLQTRWDQLASGSVSRRENLEVEMKEYTAYHQSLQDTEKWLLQISFQLMAHNSLYITNREQTQEQIFQHEALLGDIQKYQATLDDVKAKGHGQIERYIGTTPSIQETIEKQLCNVQDSYNSLLHTALQIQNRLLESLAKFQEYEDTLESIMRNLDDFEPVINEEVETPVNLKLAQQQLETARSLHNKLQIEKSRLAVAVQACEAAAACISRPSSPQDTVPPPIPDRELIVRARLEDMIDQVQNRMSGLMSTVSELEESERQRASLQQWVAEQHAVVADWRSRPAKLRPEAARVELVNMNELLAAIGDRRARLVTELLVAEEPEPKLEEQLTKLETELTQVIGKKQAAQNIIEEYRTHLQDIHSWFDSLVKRMEVLDKGSGLDCTQKLAVISEIGSEFDSQGARRVGKVKHLASAVVDVVSNLDSQQIEEQLKSVERRYNDIAKRVQRKAQVLEMARKGLEGAHQEIEQARDWIREKLKTLEAQTPLGFESKVADDRLQSLRALLKEAEGKQLLLETLEKRVNNMQAELEPGEQQLLESGLKTLVSELSELGSKIRSEIDRVADGIDTRKKFETDLEEVHAWLKAKNSEAKKYAGYLPLKAVAVEKEIQQYKGFDNDIKDFNGNKYSEIQKQSNALLKDCSDPDKKKLQNIMQGVTDEYEALKKLTDDKLASLTDLLQGRKQFEVDIGQCQHWLNEAEVATSAEIRAPNVGLLEEQLSKYDKLNHEASKIGDEIEKIMQQGKAILPTVSEADKLTLSEQLNGMKDKHGRISAIIRDRSDVLNDQIKNCKEAAAKVEECVNFMSDIQKELKELNRPVGSKVEDVQGMLASYEKILANLKANKLKIGDLQMGNMGELKGISQQQDDLIQAIESQIAKLRQLLLLREQFIGLIAEITTFIAKYTEVVHDIEKGGHTVQEKIKKYDDVIVKIQECEAMLASATDKGQQIAAEGSAADRNIVTEQLQSLKQQLQALRKAVEKQREQHEMAAAEHKKLAAELEAVLDWLHANEATIRSRPLLDRDPASVQQQIHKHKALAENVNGYLDRVRAVQESVRHEEGMPSSLMEQLSEANSLLTTLPQELEERRKYLETNLQLRLDYAALKENLHAWVKDADAKLQSGTFGVDFENVIRDLEEHKIFFSSEASIRELVSQQIQQAADRIWPSLTGSEQEELSREQQQHTQLLKNTLNSARSRRAQLEQDVEIWRDYCQTVDKVKSLLARTQFSDEPVTSLAGLHFNIQKITHA</sequence>
<evidence type="ECO:0000256" key="2">
    <source>
        <dbReference type="ARBA" id="ARBA00022553"/>
    </source>
</evidence>
<dbReference type="SMART" id="SM00150">
    <property type="entry name" value="SPEC"/>
    <property type="match status" value="8"/>
</dbReference>
<evidence type="ECO:0000256" key="1">
    <source>
        <dbReference type="ARBA" id="ARBA00004126"/>
    </source>
</evidence>
<dbReference type="Proteomes" id="UP000235965">
    <property type="component" value="Unassembled WGS sequence"/>
</dbReference>
<evidence type="ECO:0008006" key="9">
    <source>
        <dbReference type="Google" id="ProtNLM"/>
    </source>
</evidence>
<keyword evidence="4" id="KW-0472">Membrane</keyword>
<name>A0A2J7PKE0_9NEOP</name>
<feature type="coiled-coil region" evidence="6">
    <location>
        <begin position="1400"/>
        <end position="1445"/>
    </location>
</feature>
<evidence type="ECO:0000313" key="8">
    <source>
        <dbReference type="Proteomes" id="UP000235965"/>
    </source>
</evidence>
<comment type="subcellular location">
    <subcellularLocation>
        <location evidence="1">Nucleus membrane</location>
    </subcellularLocation>
</comment>
<dbReference type="GO" id="GO:0005737">
    <property type="term" value="C:cytoplasm"/>
    <property type="evidence" value="ECO:0007669"/>
    <property type="project" value="UniProtKB-ARBA"/>
</dbReference>
<dbReference type="PANTHER" id="PTHR14514:SF7">
    <property type="entry name" value="KASH DOMAIN-CONTAINING PROTEIN"/>
    <property type="match status" value="1"/>
</dbReference>
<feature type="coiled-coil region" evidence="6">
    <location>
        <begin position="871"/>
        <end position="981"/>
    </location>
</feature>